<protein>
    <submittedName>
        <fullName evidence="1">Uncharacterized protein</fullName>
    </submittedName>
</protein>
<evidence type="ECO:0000313" key="2">
    <source>
        <dbReference type="Proteomes" id="UP001595868"/>
    </source>
</evidence>
<reference evidence="2" key="1">
    <citation type="journal article" date="2019" name="Int. J. Syst. Evol. Microbiol.">
        <title>The Global Catalogue of Microorganisms (GCM) 10K type strain sequencing project: providing services to taxonomists for standard genome sequencing and annotation.</title>
        <authorList>
            <consortium name="The Broad Institute Genomics Platform"/>
            <consortium name="The Broad Institute Genome Sequencing Center for Infectious Disease"/>
            <person name="Wu L."/>
            <person name="Ma J."/>
        </authorList>
    </citation>
    <scope>NUCLEOTIDE SEQUENCE [LARGE SCALE GENOMIC DNA]</scope>
    <source>
        <strain evidence="2">2902at01</strain>
    </source>
</reference>
<keyword evidence="2" id="KW-1185">Reference proteome</keyword>
<dbReference type="RefSeq" id="WP_377553664.1">
    <property type="nucleotide sequence ID" value="NZ_JBHSBN010000069.1"/>
</dbReference>
<gene>
    <name evidence="1" type="ORF">ACFOX0_33690</name>
</gene>
<comment type="caution">
    <text evidence="1">The sequence shown here is derived from an EMBL/GenBank/DDBJ whole genome shotgun (WGS) entry which is preliminary data.</text>
</comment>
<evidence type="ECO:0000313" key="1">
    <source>
        <dbReference type="EMBL" id="MFC4110850.1"/>
    </source>
</evidence>
<name>A0ABV8KXE3_9ACTN</name>
<accession>A0ABV8KXE3</accession>
<proteinExistence type="predicted"/>
<dbReference type="Proteomes" id="UP001595868">
    <property type="component" value="Unassembled WGS sequence"/>
</dbReference>
<dbReference type="EMBL" id="JBHSBN010000069">
    <property type="protein sequence ID" value="MFC4110850.1"/>
    <property type="molecule type" value="Genomic_DNA"/>
</dbReference>
<sequence>MTDRITVNLVPRGQTALDQACSLTQDTKTEIVDRALVVYDLILDIQEQSGGRLVVLGPDGATERIHLV</sequence>
<organism evidence="1 2">
    <name type="scientific">Micromonospora zhanjiangensis</name>
    <dbReference type="NCBI Taxonomy" id="1522057"/>
    <lineage>
        <taxon>Bacteria</taxon>
        <taxon>Bacillati</taxon>
        <taxon>Actinomycetota</taxon>
        <taxon>Actinomycetes</taxon>
        <taxon>Micromonosporales</taxon>
        <taxon>Micromonosporaceae</taxon>
        <taxon>Micromonospora</taxon>
    </lineage>
</organism>